<evidence type="ECO:0000313" key="1">
    <source>
        <dbReference type="EMBL" id="CAI9976388.1"/>
    </source>
</evidence>
<accession>A0AA86RK79</accession>
<gene>
    <name evidence="2" type="ORF">HINF_LOCUS17369</name>
    <name evidence="1" type="ORF">HINF_LOCUS64033</name>
</gene>
<dbReference type="PANTHER" id="PTHR21847:SF1">
    <property type="entry name" value="EF-HAND CALCIUM-BINDING DOMAIN-CONTAINING PROTEIN 10"/>
    <property type="match status" value="1"/>
</dbReference>
<dbReference type="CDD" id="cd22976">
    <property type="entry name" value="DD_EFCAB10"/>
    <property type="match status" value="1"/>
</dbReference>
<evidence type="ECO:0000313" key="2">
    <source>
        <dbReference type="EMBL" id="CAL6001288.1"/>
    </source>
</evidence>
<reference evidence="1" key="1">
    <citation type="submission" date="2023-06" db="EMBL/GenBank/DDBJ databases">
        <authorList>
            <person name="Kurt Z."/>
        </authorList>
    </citation>
    <scope>NUCLEOTIDE SEQUENCE</scope>
</reference>
<dbReference type="InterPro" id="IPR049760">
    <property type="entry name" value="DD_EFCAB10"/>
</dbReference>
<name>A0AA86RK79_9EUKA</name>
<evidence type="ECO:0000313" key="3">
    <source>
        <dbReference type="Proteomes" id="UP001642409"/>
    </source>
</evidence>
<reference evidence="2 3" key="2">
    <citation type="submission" date="2024-07" db="EMBL/GenBank/DDBJ databases">
        <authorList>
            <person name="Akdeniz Z."/>
        </authorList>
    </citation>
    <scope>NUCLEOTIDE SEQUENCE [LARGE SCALE GENOMIC DNA]</scope>
</reference>
<organism evidence="1">
    <name type="scientific">Hexamita inflata</name>
    <dbReference type="NCBI Taxonomy" id="28002"/>
    <lineage>
        <taxon>Eukaryota</taxon>
        <taxon>Metamonada</taxon>
        <taxon>Diplomonadida</taxon>
        <taxon>Hexamitidae</taxon>
        <taxon>Hexamitinae</taxon>
        <taxon>Hexamita</taxon>
    </lineage>
</organism>
<keyword evidence="3" id="KW-1185">Reference proteome</keyword>
<dbReference type="InterPro" id="IPR039879">
    <property type="entry name" value="EFC10"/>
</dbReference>
<proteinExistence type="predicted"/>
<comment type="caution">
    <text evidence="1">The sequence shown here is derived from an EMBL/GenBank/DDBJ whole genome shotgun (WGS) entry which is preliminary data.</text>
</comment>
<dbReference type="EMBL" id="CATOUU010001173">
    <property type="protein sequence ID" value="CAI9976388.1"/>
    <property type="molecule type" value="Genomic_DNA"/>
</dbReference>
<dbReference type="SUPFAM" id="SSF47391">
    <property type="entry name" value="Dimerization-anchoring domain of cAMP-dependent PK regulatory subunit"/>
    <property type="match status" value="1"/>
</dbReference>
<dbReference type="Proteomes" id="UP001642409">
    <property type="component" value="Unassembled WGS sequence"/>
</dbReference>
<dbReference type="PANTHER" id="PTHR21847">
    <property type="entry name" value="EF-HAND CALCIUM-BINDING DOMAIN-CONTAINING PROTEIN 10"/>
    <property type="match status" value="1"/>
</dbReference>
<dbReference type="EMBL" id="CAXDID020000043">
    <property type="protein sequence ID" value="CAL6001288.1"/>
    <property type="molecule type" value="Genomic_DNA"/>
</dbReference>
<sequence length="129" mass="14951">MAERVKAAQYLKKYNIQDLFDYIQSEVVYNKPANPREFVAQLLSNLIDGKIQFYSDEEINILFKKFEVLDRGWISITQCKVALKDIGINDEIVKEILGQTEDNVSETQFTTLVKTGIQMRINKWKGVSK</sequence>
<dbReference type="AlphaFoldDB" id="A0AA86RK79"/>
<protein>
    <submittedName>
        <fullName evidence="1">Uncharacterized protein</fullName>
    </submittedName>
</protein>